<dbReference type="GO" id="GO:0009904">
    <property type="term" value="P:chloroplast accumulation movement"/>
    <property type="evidence" value="ECO:0007669"/>
    <property type="project" value="TreeGrafter"/>
</dbReference>
<keyword evidence="8 15" id="KW-1133">Transmembrane helix</keyword>
<sequence>MIEGHVGLQKIMKATPSKAALVIRINLVFLAFFFVVYAAVLLQPSSSIYYENAASLIRCSLRECHHKMDNGVKIMKQVLEETKVNIPRPKGNMSKIEVPSFLNGVMGKGMMKIGMVNMEEDDVSQWNRLGQTIPILFDRVSDLFKWDDLFPEWIDEEEESDVPTCPEIPMPDFRIYQKMDMVVAKLPCKYPEEGWRREVFRLQVHLIAANLAVKKGKRDWNRKAAKVVLWSKCRPMLEIFRCNDLVRQEGNWWLFEPDMARLQQKMSLPIGSCNLALPIWGQQGIDQVYDLTKIQSTTNKPKREAYVTVLHSSASYVCGAITLARSLLQTGTKRDLILLLDDSIPASKRSALSAAGWKLRFIQRIRNPRAENGTYNEYNYSKFRLWQLTEYNKVIFIDADIIVLRNLDLLFHFPQMSATGNDVYLFNSGIMVIEPSNCTFKFLMDHREDIVSYNGGDQGYLNEVFVWWHRLPRRVNFLKNFWANTTIEASVKNELFGADPPKLYAIHYLGWKPWLCYRDYDCNWDVADQRVYASDVAHERWWRVHDAMDGRLQRFCGLTKVRRTYLDWERRKARKFGFPDEHWKINVTDPRRKHLQSLISSLQSHFPPIAPGHSDSHLAVLSTFFPGMEVVKTAEVMASPESSSSSHHDKHSGGDAPTNPVKHDRVGSESHLSTTDNSKLETTKSSSDSASVEQNQLVPADNPASSSSTIANGKLPIAEPASSGSSLEQNQLLPTDTPASTSMITVNKTEKDTQDTPVADSGPRNVDHDSNSPSLEQNHLLPTDTSSSASITTVNKTETYTLDTVVENSGPKKGNNVVTSTSRSLPNIKVARNNVTKSEASYSPKSAKLAYVNNVVSSPKVKFASFSARKSGAIDSPKSAKNRGLIDTTAPFESVKEAVSKFGGIVDWKAHRIQTVERRKIVEQELEKAQEEIPEYRKQSEAAEKAKVQVLKELDSTKRFVEELKLNLERAQTEEQQAKQDSELAKLRVEEMEQGIADEASVAAKAQLEVAKARHTAAVTELKSVKEELEALHKEYASLVTEKDMAIKKAEEAISASKEVEKTVEELTIELIATKESLEAAHAAHLEAEEQRIGAVMAKEQDSLHWEKELKQAEEELQKISHQILSAKDLKSKLDTASALLLDLKSELSAYMESRLKVESDGGHLKDELQEPGMKTHTDIQAAVASAKKELEEVKLNIEKAVAEVNCLKVAATSLKSELESEKSALATIGQREGMASVAVASLEADLEKTRSEIAVVQMKEKEAREKMVELPKELQQAAQEADQAKVLAETAVEELRKAREEAEQAKAGASTMESRLLAAQKEIEAARASEKLALAAIKALQESEQARSSNDSPIGVTLSIGEYYELSKRAHEAEEQANTRVAAANSQIEVAKESELRSLEKLDEVIQEIAARKEALKIAMEKAEKAKEGKLGVEQELRSWRADHEQQRKLGESGQAAVNPTKSPRASFEGRKESKNFDRAPSAVSSSPKYGLGSPIETNAPEAKHGKKKKKSFFPRIFMFLARRKAHQNKST</sequence>
<evidence type="ECO:0000256" key="14">
    <source>
        <dbReference type="SAM" id="MobiDB-lite"/>
    </source>
</evidence>
<keyword evidence="9 13" id="KW-0175">Coiled coil</keyword>
<feature type="coiled-coil region" evidence="13">
    <location>
        <begin position="1015"/>
        <end position="1070"/>
    </location>
</feature>
<evidence type="ECO:0000256" key="11">
    <source>
        <dbReference type="ARBA" id="ARBA00023316"/>
    </source>
</evidence>
<dbReference type="GO" id="GO:0016757">
    <property type="term" value="F:glycosyltransferase activity"/>
    <property type="evidence" value="ECO:0007669"/>
    <property type="project" value="UniProtKB-KW"/>
</dbReference>
<dbReference type="InterPro" id="IPR008545">
    <property type="entry name" value="Web"/>
</dbReference>
<feature type="coiled-coil region" evidence="13">
    <location>
        <begin position="1240"/>
        <end position="1330"/>
    </location>
</feature>
<evidence type="ECO:0000256" key="1">
    <source>
        <dbReference type="ARBA" id="ARBA00004323"/>
    </source>
</evidence>
<keyword evidence="11" id="KW-0961">Cell wall biogenesis/degradation</keyword>
<keyword evidence="5 15" id="KW-0812">Transmembrane</keyword>
<name>A0A6J5TRQ9_PRUAR</name>
<evidence type="ECO:0000256" key="5">
    <source>
        <dbReference type="ARBA" id="ARBA00022692"/>
    </source>
</evidence>
<evidence type="ECO:0000256" key="15">
    <source>
        <dbReference type="SAM" id="Phobius"/>
    </source>
</evidence>
<keyword evidence="10 15" id="KW-0472">Membrane</keyword>
<evidence type="ECO:0000313" key="16">
    <source>
        <dbReference type="EMBL" id="CAB4266372.1"/>
    </source>
</evidence>
<dbReference type="GO" id="GO:0009903">
    <property type="term" value="P:chloroplast avoidance movement"/>
    <property type="evidence" value="ECO:0007669"/>
    <property type="project" value="TreeGrafter"/>
</dbReference>
<evidence type="ECO:0000313" key="17">
    <source>
        <dbReference type="Proteomes" id="UP000507222"/>
    </source>
</evidence>
<reference evidence="16 17" key="1">
    <citation type="submission" date="2020-05" db="EMBL/GenBank/DDBJ databases">
        <authorList>
            <person name="Campoy J."/>
            <person name="Schneeberger K."/>
            <person name="Spophaly S."/>
        </authorList>
    </citation>
    <scope>NUCLEOTIDE SEQUENCE [LARGE SCALE GENOMIC DNA]</scope>
    <source>
        <strain evidence="16">PruArmRojPasFocal</strain>
    </source>
</reference>
<evidence type="ECO:0000256" key="2">
    <source>
        <dbReference type="ARBA" id="ARBA00005485"/>
    </source>
</evidence>
<feature type="region of interest" description="Disordered" evidence="14">
    <location>
        <begin position="804"/>
        <end position="825"/>
    </location>
</feature>
<evidence type="ECO:0000256" key="10">
    <source>
        <dbReference type="ARBA" id="ARBA00023136"/>
    </source>
</evidence>
<dbReference type="SUPFAM" id="SSF53448">
    <property type="entry name" value="Nucleotide-diphospho-sugar transferases"/>
    <property type="match status" value="1"/>
</dbReference>
<keyword evidence="6" id="KW-0479">Metal-binding</keyword>
<feature type="coiled-coil region" evidence="13">
    <location>
        <begin position="912"/>
        <end position="990"/>
    </location>
</feature>
<evidence type="ECO:0000256" key="8">
    <source>
        <dbReference type="ARBA" id="ARBA00022989"/>
    </source>
</evidence>
<feature type="compositionally biased region" description="Basic and acidic residues" evidence="14">
    <location>
        <begin position="1469"/>
        <end position="1479"/>
    </location>
</feature>
<comment type="similarity">
    <text evidence="2">Belongs to the WEB family.</text>
</comment>
<dbReference type="PANTHER" id="PTHR32054:SF31">
    <property type="entry name" value="PROTEIN WEAK CHLOROPLAST MOVEMENT UNDER BLUE LIGHT 1"/>
    <property type="match status" value="1"/>
</dbReference>
<feature type="transmembrane region" description="Helical" evidence="15">
    <location>
        <begin position="21"/>
        <end position="42"/>
    </location>
</feature>
<feature type="compositionally biased region" description="Polar residues" evidence="14">
    <location>
        <begin position="683"/>
        <end position="711"/>
    </location>
</feature>
<feature type="region of interest" description="Disordered" evidence="14">
    <location>
        <begin position="1424"/>
        <end position="1512"/>
    </location>
</feature>
<gene>
    <name evidence="16" type="ORF">CURHAP_LOCUS8650</name>
</gene>
<feature type="compositionally biased region" description="Polar residues" evidence="14">
    <location>
        <begin position="783"/>
        <end position="792"/>
    </location>
</feature>
<feature type="compositionally biased region" description="Polar residues" evidence="14">
    <location>
        <begin position="816"/>
        <end position="825"/>
    </location>
</feature>
<evidence type="ECO:0000256" key="4">
    <source>
        <dbReference type="ARBA" id="ARBA00022679"/>
    </source>
</evidence>
<evidence type="ECO:0000256" key="7">
    <source>
        <dbReference type="ARBA" id="ARBA00022968"/>
    </source>
</evidence>
<feature type="coiled-coil region" evidence="13">
    <location>
        <begin position="1177"/>
        <end position="1211"/>
    </location>
</feature>
<dbReference type="GO" id="GO:0005829">
    <property type="term" value="C:cytosol"/>
    <property type="evidence" value="ECO:0007669"/>
    <property type="project" value="TreeGrafter"/>
</dbReference>
<protein>
    <submittedName>
        <fullName evidence="16">Uncharacterized protein</fullName>
    </submittedName>
</protein>
<feature type="coiled-coil region" evidence="13">
    <location>
        <begin position="1096"/>
        <end position="1147"/>
    </location>
</feature>
<evidence type="ECO:0000256" key="13">
    <source>
        <dbReference type="SAM" id="Coils"/>
    </source>
</evidence>
<dbReference type="PANTHER" id="PTHR32054">
    <property type="entry name" value="HEAVY CHAIN, PUTATIVE, EXPRESSED-RELATED-RELATED"/>
    <property type="match status" value="1"/>
</dbReference>
<accession>A0A6J5TRQ9</accession>
<dbReference type="CDD" id="cd02537">
    <property type="entry name" value="GT8_Glycogenin"/>
    <property type="match status" value="1"/>
</dbReference>
<dbReference type="GO" id="GO:0071555">
    <property type="term" value="P:cell wall organization"/>
    <property type="evidence" value="ECO:0007669"/>
    <property type="project" value="UniProtKB-KW"/>
</dbReference>
<dbReference type="FunFam" id="3.90.550.10:FF:000018">
    <property type="entry name" value="Hexosyltransferase"/>
    <property type="match status" value="1"/>
</dbReference>
<comment type="subcellular location">
    <subcellularLocation>
        <location evidence="1">Golgi apparatus membrane</location>
        <topology evidence="1">Single-pass type II membrane protein</topology>
    </subcellularLocation>
</comment>
<dbReference type="InterPro" id="IPR029044">
    <property type="entry name" value="Nucleotide-diphossugar_trans"/>
</dbReference>
<evidence type="ECO:0000256" key="3">
    <source>
        <dbReference type="ARBA" id="ARBA00022676"/>
    </source>
</evidence>
<dbReference type="Proteomes" id="UP000507222">
    <property type="component" value="Unassembled WGS sequence"/>
</dbReference>
<feature type="compositionally biased region" description="Basic and acidic residues" evidence="14">
    <location>
        <begin position="1424"/>
        <end position="1452"/>
    </location>
</feature>
<keyword evidence="4" id="KW-0808">Transferase</keyword>
<keyword evidence="7" id="KW-0735">Signal-anchor</keyword>
<dbReference type="Gene3D" id="3.90.550.10">
    <property type="entry name" value="Spore Coat Polysaccharide Biosynthesis Protein SpsA, Chain A"/>
    <property type="match status" value="1"/>
</dbReference>
<dbReference type="EMBL" id="CAEKDK010000001">
    <property type="protein sequence ID" value="CAB4266372.1"/>
    <property type="molecule type" value="Genomic_DNA"/>
</dbReference>
<organism evidence="16 17">
    <name type="scientific">Prunus armeniaca</name>
    <name type="common">Apricot</name>
    <name type="synonym">Armeniaca vulgaris</name>
    <dbReference type="NCBI Taxonomy" id="36596"/>
    <lineage>
        <taxon>Eukaryota</taxon>
        <taxon>Viridiplantae</taxon>
        <taxon>Streptophyta</taxon>
        <taxon>Embryophyta</taxon>
        <taxon>Tracheophyta</taxon>
        <taxon>Spermatophyta</taxon>
        <taxon>Magnoliopsida</taxon>
        <taxon>eudicotyledons</taxon>
        <taxon>Gunneridae</taxon>
        <taxon>Pentapetalae</taxon>
        <taxon>rosids</taxon>
        <taxon>fabids</taxon>
        <taxon>Rosales</taxon>
        <taxon>Rosaceae</taxon>
        <taxon>Amygdaloideae</taxon>
        <taxon>Amygdaleae</taxon>
        <taxon>Prunus</taxon>
    </lineage>
</organism>
<dbReference type="Pfam" id="PF01501">
    <property type="entry name" value="Glyco_transf_8"/>
    <property type="match status" value="1"/>
</dbReference>
<dbReference type="InterPro" id="IPR002495">
    <property type="entry name" value="Glyco_trans_8"/>
</dbReference>
<evidence type="ECO:0000256" key="12">
    <source>
        <dbReference type="ARBA" id="ARBA00038162"/>
    </source>
</evidence>
<dbReference type="GO" id="GO:0046872">
    <property type="term" value="F:metal ion binding"/>
    <property type="evidence" value="ECO:0007669"/>
    <property type="project" value="UniProtKB-KW"/>
</dbReference>
<proteinExistence type="inferred from homology"/>
<comment type="similarity">
    <text evidence="12">Belongs to the glycosyltransferase 8 family. Glycogenin subfamily.</text>
</comment>
<keyword evidence="3" id="KW-0328">Glycosyltransferase</keyword>
<feature type="compositionally biased region" description="Polar residues" evidence="14">
    <location>
        <begin position="722"/>
        <end position="747"/>
    </location>
</feature>
<feature type="region of interest" description="Disordered" evidence="14">
    <location>
        <begin position="636"/>
        <end position="792"/>
    </location>
</feature>
<dbReference type="Pfam" id="PF05701">
    <property type="entry name" value="WEMBL"/>
    <property type="match status" value="1"/>
</dbReference>
<evidence type="ECO:0000256" key="9">
    <source>
        <dbReference type="ARBA" id="ARBA00023054"/>
    </source>
</evidence>
<evidence type="ECO:0000256" key="6">
    <source>
        <dbReference type="ARBA" id="ARBA00022723"/>
    </source>
</evidence>
<dbReference type="GO" id="GO:0000139">
    <property type="term" value="C:Golgi membrane"/>
    <property type="evidence" value="ECO:0007669"/>
    <property type="project" value="UniProtKB-SubCell"/>
</dbReference>